<dbReference type="Proteomes" id="UP001180515">
    <property type="component" value="Unassembled WGS sequence"/>
</dbReference>
<reference evidence="7" key="2">
    <citation type="submission" date="2023-03" db="EMBL/GenBank/DDBJ databases">
        <authorList>
            <person name="Shen W."/>
            <person name="Cai J."/>
        </authorList>
    </citation>
    <scope>NUCLEOTIDE SEQUENCE</scope>
    <source>
        <strain evidence="7">P82-2</strain>
    </source>
</reference>
<evidence type="ECO:0000313" key="8">
    <source>
        <dbReference type="EMBL" id="PCH12629.1"/>
    </source>
</evidence>
<evidence type="ECO:0000256" key="2">
    <source>
        <dbReference type="ARBA" id="ARBA00005268"/>
    </source>
</evidence>
<dbReference type="EMBL" id="JARQAG010000007">
    <property type="protein sequence ID" value="MDT2731827.1"/>
    <property type="molecule type" value="Genomic_DNA"/>
</dbReference>
<comment type="caution">
    <text evidence="7">The sequence shown here is derived from an EMBL/GenBank/DDBJ whole genome shotgun (WGS) entry which is preliminary data.</text>
</comment>
<dbReference type="RefSeq" id="WP_003102632.1">
    <property type="nucleotide sequence ID" value="NZ_CP025420.1"/>
</dbReference>
<keyword evidence="3 6" id="KW-0812">Transmembrane</keyword>
<comment type="subcellular location">
    <subcellularLocation>
        <location evidence="1">Membrane</location>
        <topology evidence="1">Multi-pass membrane protein</topology>
    </subcellularLocation>
</comment>
<dbReference type="GO" id="GO:0005886">
    <property type="term" value="C:plasma membrane"/>
    <property type="evidence" value="ECO:0007669"/>
    <property type="project" value="TreeGrafter"/>
</dbReference>
<comment type="similarity">
    <text evidence="2">Belongs to the UPF0014 family.</text>
</comment>
<feature type="transmembrane region" description="Helical" evidence="6">
    <location>
        <begin position="193"/>
        <end position="215"/>
    </location>
</feature>
<protein>
    <submittedName>
        <fullName evidence="7">Iron export ABC transporter permease subunit FetB</fullName>
    </submittedName>
</protein>
<dbReference type="PANTHER" id="PTHR30028">
    <property type="entry name" value="UPF0014 INNER MEMBRANE PROTEIN YBBM-RELATED"/>
    <property type="match status" value="1"/>
</dbReference>
<feature type="transmembrane region" description="Helical" evidence="6">
    <location>
        <begin position="65"/>
        <end position="82"/>
    </location>
</feature>
<proteinExistence type="inferred from homology"/>
<dbReference type="PANTHER" id="PTHR30028:SF0">
    <property type="entry name" value="PROTEIN ALUMINUM SENSITIVE 3"/>
    <property type="match status" value="1"/>
</dbReference>
<evidence type="ECO:0000256" key="4">
    <source>
        <dbReference type="ARBA" id="ARBA00022989"/>
    </source>
</evidence>
<evidence type="ECO:0000256" key="5">
    <source>
        <dbReference type="ARBA" id="ARBA00023136"/>
    </source>
</evidence>
<dbReference type="AlphaFoldDB" id="A0A2I8AM12"/>
<evidence type="ECO:0000313" key="7">
    <source>
        <dbReference type="EMBL" id="MDT2731827.1"/>
    </source>
</evidence>
<feature type="transmembrane region" description="Helical" evidence="6">
    <location>
        <begin position="221"/>
        <end position="242"/>
    </location>
</feature>
<feature type="transmembrane region" description="Helical" evidence="6">
    <location>
        <begin position="6"/>
        <end position="25"/>
    </location>
</feature>
<keyword evidence="4 6" id="KW-1133">Transmembrane helix</keyword>
<evidence type="ECO:0000313" key="9">
    <source>
        <dbReference type="Proteomes" id="UP000217465"/>
    </source>
</evidence>
<name>A0A2I8AM12_9STRE</name>
<dbReference type="InterPro" id="IPR005226">
    <property type="entry name" value="UPF0014_fam"/>
</dbReference>
<evidence type="ECO:0000256" key="6">
    <source>
        <dbReference type="SAM" id="Phobius"/>
    </source>
</evidence>
<reference evidence="8 9" key="1">
    <citation type="submission" date="2016-06" db="EMBL/GenBank/DDBJ databases">
        <authorList>
            <person name="Haines A.N."/>
            <person name="Council K.R."/>
        </authorList>
    </citation>
    <scope>NUCLEOTIDE SEQUENCE [LARGE SCALE GENOMIC DNA]</scope>
    <source>
        <strain evidence="8 9">SP158-29</strain>
    </source>
</reference>
<sequence>MNGAASISVPSLLIASSLVIITLFFSYWQKLRLEKEIIVGAIRAVIQLLLVGFVLNYIFGYENPIFTALLLLFMIVNAAYNASKRGKGVKNGFVISFFAISLGTMITLAVLLLSRILHFVPNQMIPVGGMVISNSMVAIGLCYKQLLSDFQNKQEEVETKLALGADILPASIDIIRDVIKTGMVPTIDSSKTLGIVSLPGMMTGLILAGTSPIQAVKYQMMVTFMLLSTTSIASFVASYLAYKGFFNDKKQLVVKRQ</sequence>
<dbReference type="GeneID" id="61420549"/>
<accession>A0A2I8AM12</accession>
<feature type="transmembrane region" description="Helical" evidence="6">
    <location>
        <begin position="123"/>
        <end position="143"/>
    </location>
</feature>
<keyword evidence="5 6" id="KW-0472">Membrane</keyword>
<feature type="transmembrane region" description="Helical" evidence="6">
    <location>
        <begin position="94"/>
        <end position="117"/>
    </location>
</feature>
<dbReference type="Proteomes" id="UP000217465">
    <property type="component" value="Unassembled WGS sequence"/>
</dbReference>
<evidence type="ECO:0000256" key="3">
    <source>
        <dbReference type="ARBA" id="ARBA00022692"/>
    </source>
</evidence>
<organism evidence="7 10">
    <name type="scientific">Streptococcus parauberis</name>
    <dbReference type="NCBI Taxonomy" id="1348"/>
    <lineage>
        <taxon>Bacteria</taxon>
        <taxon>Bacillati</taxon>
        <taxon>Bacillota</taxon>
        <taxon>Bacilli</taxon>
        <taxon>Lactobacillales</taxon>
        <taxon>Streptococcaceae</taxon>
        <taxon>Streptococcus</taxon>
    </lineage>
</organism>
<evidence type="ECO:0000313" key="10">
    <source>
        <dbReference type="Proteomes" id="UP001180515"/>
    </source>
</evidence>
<feature type="transmembrane region" description="Helical" evidence="6">
    <location>
        <begin position="37"/>
        <end position="59"/>
    </location>
</feature>
<dbReference type="Pfam" id="PF03649">
    <property type="entry name" value="UPF0014"/>
    <property type="match status" value="1"/>
</dbReference>
<gene>
    <name evidence="7" type="primary">fetB</name>
    <name evidence="8" type="ORF">A9Y57_01348</name>
    <name evidence="7" type="ORF">P7G31_06160</name>
</gene>
<evidence type="ECO:0000256" key="1">
    <source>
        <dbReference type="ARBA" id="ARBA00004141"/>
    </source>
</evidence>
<dbReference type="EMBL" id="NSGR01000008">
    <property type="protein sequence ID" value="PCH12629.1"/>
    <property type="molecule type" value="Genomic_DNA"/>
</dbReference>